<proteinExistence type="predicted"/>
<reference evidence="2 3" key="1">
    <citation type="submission" date="2015-07" db="EMBL/GenBank/DDBJ databases">
        <title>High-quality genome of monoxenous trypanosomatid Leptomonas pyrrhocoris.</title>
        <authorList>
            <person name="Flegontov P."/>
            <person name="Butenko A."/>
            <person name="Firsov S."/>
            <person name="Vlcek C."/>
            <person name="Logacheva M.D."/>
            <person name="Field M."/>
            <person name="Filatov D."/>
            <person name="Flegontova O."/>
            <person name="Gerasimov E."/>
            <person name="Jackson A.P."/>
            <person name="Kelly S."/>
            <person name="Opperdoes F."/>
            <person name="O'Reilly A."/>
            <person name="Votypka J."/>
            <person name="Yurchenko V."/>
            <person name="Lukes J."/>
        </authorList>
    </citation>
    <scope>NUCLEOTIDE SEQUENCE [LARGE SCALE GENOMIC DNA]</scope>
    <source>
        <strain evidence="2">H10</strain>
    </source>
</reference>
<feature type="compositionally biased region" description="Low complexity" evidence="1">
    <location>
        <begin position="184"/>
        <end position="199"/>
    </location>
</feature>
<evidence type="ECO:0000313" key="2">
    <source>
        <dbReference type="EMBL" id="KPA74629.1"/>
    </source>
</evidence>
<evidence type="ECO:0000256" key="1">
    <source>
        <dbReference type="SAM" id="MobiDB-lite"/>
    </source>
</evidence>
<sequence>MTSLVLRRDLSLEVPKLLVGAVQPYQTLAGPALTTSFLHQPELLPFQSAPFFHAAVAPLYFHTLLHTLAEFAETPRAVHQSHVKLRHAPKPDFWDSVGTLNCFYYSAQDTACNTCPQQGRTGADLAAQHPAMGAVELVRPSHRKESDVKLTLFNGDHQPIASMLMTGPKEGPRADADDNSTGASSSPSSSSSFSQSSPQRRTPLPYEAPPTNPSDYASLPHTASDLGSSAVSTVVIGGAQVHGGLYGAVVSMGDGQGYAHRAYYGIDDIEEASTAPAKEASGEREGSEETAGLGHTVMPPWVLYDCVQRFFSRLHRGRCFGNDAAIAPAEGWRLSSHHVVQTEDAVFGVPLEMICRRPPRVSALPPASVALAAGPTGDPRRRRALRVAAL</sequence>
<dbReference type="AlphaFoldDB" id="A0A0M9FRT8"/>
<dbReference type="RefSeq" id="XP_015653068.1">
    <property type="nucleotide sequence ID" value="XM_015808177.1"/>
</dbReference>
<dbReference type="GeneID" id="26909258"/>
<organism evidence="2 3">
    <name type="scientific">Leptomonas pyrrhocoris</name>
    <name type="common">Firebug parasite</name>
    <dbReference type="NCBI Taxonomy" id="157538"/>
    <lineage>
        <taxon>Eukaryota</taxon>
        <taxon>Discoba</taxon>
        <taxon>Euglenozoa</taxon>
        <taxon>Kinetoplastea</taxon>
        <taxon>Metakinetoplastina</taxon>
        <taxon>Trypanosomatida</taxon>
        <taxon>Trypanosomatidae</taxon>
        <taxon>Leishmaniinae</taxon>
        <taxon>Leptomonas</taxon>
    </lineage>
</organism>
<protein>
    <submittedName>
        <fullName evidence="2">Uncharacterized protein</fullName>
    </submittedName>
</protein>
<keyword evidence="3" id="KW-1185">Reference proteome</keyword>
<dbReference type="OrthoDB" id="272229at2759"/>
<accession>A0A0M9FRT8</accession>
<dbReference type="VEuPathDB" id="TriTrypDB:LpyrH10_28_0080"/>
<dbReference type="Proteomes" id="UP000037923">
    <property type="component" value="Unassembled WGS sequence"/>
</dbReference>
<comment type="caution">
    <text evidence="2">The sequence shown here is derived from an EMBL/GenBank/DDBJ whole genome shotgun (WGS) entry which is preliminary data.</text>
</comment>
<feature type="region of interest" description="Disordered" evidence="1">
    <location>
        <begin position="159"/>
        <end position="221"/>
    </location>
</feature>
<gene>
    <name evidence="2" type="ORF">ABB37_08975</name>
</gene>
<evidence type="ECO:0000313" key="3">
    <source>
        <dbReference type="Proteomes" id="UP000037923"/>
    </source>
</evidence>
<dbReference type="EMBL" id="LGTL01000028">
    <property type="protein sequence ID" value="KPA74629.1"/>
    <property type="molecule type" value="Genomic_DNA"/>
</dbReference>
<name>A0A0M9FRT8_LEPPY</name>